<dbReference type="PANTHER" id="PTHR33376:SF7">
    <property type="entry name" value="C4-DICARBOXYLATE-BINDING PROTEIN DCTB"/>
    <property type="match status" value="1"/>
</dbReference>
<dbReference type="PIRSF" id="PIRSF006470">
    <property type="entry name" value="DctB"/>
    <property type="match status" value="1"/>
</dbReference>
<dbReference type="InterPro" id="IPR004682">
    <property type="entry name" value="TRAP_DctP"/>
</dbReference>
<evidence type="ECO:0000313" key="5">
    <source>
        <dbReference type="EMBL" id="SBV95997.1"/>
    </source>
</evidence>
<dbReference type="SUPFAM" id="SSF53850">
    <property type="entry name" value="Periplasmic binding protein-like II"/>
    <property type="match status" value="1"/>
</dbReference>
<evidence type="ECO:0000256" key="4">
    <source>
        <dbReference type="SAM" id="SignalP"/>
    </source>
</evidence>
<keyword evidence="2" id="KW-0813">Transport</keyword>
<sequence>MKGKLFVLASLLAAGLLGGAVSPGYAADKIVVKIAGMKPEGEPETVGMKLFAKYVMEATNGKYDVRVFPNSQLGKEDAYIAQTRKGIIQMCATGTQTGSLFPAMAMLETPMLYDSLDHAHRAMNGETFKLINEGFSEKSGLTTLNAFPLGFRHFYTKKPIKTVDDLKGLRMRVPNIPLYIEFAKQLGQSGQPMPFAEVPSALDQGTIDGGDSPFSDIVALKMYEIAPQITLSGHILVIHSLYINNDFFNSLPPEDKKIFVDAAHRSAEDVWKLAKEGEAKAIATIKAGGGTINTPDPEFHKALVKAGQGTWKLFYETVPNAKEIIASVDQYR</sequence>
<dbReference type="PANTHER" id="PTHR33376">
    <property type="match status" value="1"/>
</dbReference>
<dbReference type="GO" id="GO:0055085">
    <property type="term" value="P:transmembrane transport"/>
    <property type="evidence" value="ECO:0007669"/>
    <property type="project" value="InterPro"/>
</dbReference>
<organism evidence="5">
    <name type="scientific">uncultured Alphaproteobacteria bacterium</name>
    <dbReference type="NCBI Taxonomy" id="91750"/>
    <lineage>
        <taxon>Bacteria</taxon>
        <taxon>Pseudomonadati</taxon>
        <taxon>Pseudomonadota</taxon>
        <taxon>Alphaproteobacteria</taxon>
        <taxon>environmental samples</taxon>
    </lineage>
</organism>
<evidence type="ECO:0000256" key="2">
    <source>
        <dbReference type="ARBA" id="ARBA00022448"/>
    </source>
</evidence>
<dbReference type="InterPro" id="IPR018389">
    <property type="entry name" value="DctP_fam"/>
</dbReference>
<dbReference type="CDD" id="cd13603">
    <property type="entry name" value="PBP2_TRAP_Siap_TeaA_like"/>
    <property type="match status" value="1"/>
</dbReference>
<accession>A0A212J976</accession>
<dbReference type="InterPro" id="IPR038404">
    <property type="entry name" value="TRAP_DctP_sf"/>
</dbReference>
<proteinExistence type="inferred from homology"/>
<dbReference type="NCBIfam" id="NF037995">
    <property type="entry name" value="TRAP_S1"/>
    <property type="match status" value="1"/>
</dbReference>
<reference evidence="5" key="1">
    <citation type="submission" date="2016-04" db="EMBL/GenBank/DDBJ databases">
        <authorList>
            <person name="Evans L.H."/>
            <person name="Alamgir A."/>
            <person name="Owens N."/>
            <person name="Weber N.D."/>
            <person name="Virtaneva K."/>
            <person name="Barbian K."/>
            <person name="Babar A."/>
            <person name="Rosenke K."/>
        </authorList>
    </citation>
    <scope>NUCLEOTIDE SEQUENCE</scope>
    <source>
        <strain evidence="5">86</strain>
    </source>
</reference>
<dbReference type="GO" id="GO:0030288">
    <property type="term" value="C:outer membrane-bounded periplasmic space"/>
    <property type="evidence" value="ECO:0007669"/>
    <property type="project" value="InterPro"/>
</dbReference>
<evidence type="ECO:0000256" key="1">
    <source>
        <dbReference type="ARBA" id="ARBA00009023"/>
    </source>
</evidence>
<comment type="similarity">
    <text evidence="1">Belongs to the bacterial solute-binding protein 7 family.</text>
</comment>
<gene>
    <name evidence="5" type="ORF">KL86APRO_10702</name>
</gene>
<feature type="chain" id="PRO_5012736050" evidence="4">
    <location>
        <begin position="27"/>
        <end position="332"/>
    </location>
</feature>
<dbReference type="Gene3D" id="3.40.190.170">
    <property type="entry name" value="Bacterial extracellular solute-binding protein, family 7"/>
    <property type="match status" value="1"/>
</dbReference>
<protein>
    <submittedName>
        <fullName evidence="5">TRAP transporter solute receptor, DctP family</fullName>
    </submittedName>
</protein>
<keyword evidence="3 4" id="KW-0732">Signal</keyword>
<dbReference type="EMBL" id="FLUO01000001">
    <property type="protein sequence ID" value="SBV95997.1"/>
    <property type="molecule type" value="Genomic_DNA"/>
</dbReference>
<dbReference type="Pfam" id="PF03480">
    <property type="entry name" value="DctP"/>
    <property type="match status" value="1"/>
</dbReference>
<feature type="signal peptide" evidence="4">
    <location>
        <begin position="1"/>
        <end position="26"/>
    </location>
</feature>
<keyword evidence="5" id="KW-0675">Receptor</keyword>
<name>A0A212J976_9PROT</name>
<dbReference type="NCBIfam" id="TIGR00787">
    <property type="entry name" value="dctP"/>
    <property type="match status" value="1"/>
</dbReference>
<evidence type="ECO:0000256" key="3">
    <source>
        <dbReference type="ARBA" id="ARBA00022729"/>
    </source>
</evidence>
<dbReference type="AlphaFoldDB" id="A0A212J976"/>